<dbReference type="SUPFAM" id="SSF88659">
    <property type="entry name" value="Sigma3 and sigma4 domains of RNA polymerase sigma factors"/>
    <property type="match status" value="1"/>
</dbReference>
<dbReference type="PANTHER" id="PTHR43133:SF39">
    <property type="entry name" value="SIMILAR TO RNA POLYMERASE SIGMA-E FACTOR"/>
    <property type="match status" value="1"/>
</dbReference>
<dbReference type="InterPro" id="IPR036388">
    <property type="entry name" value="WH-like_DNA-bd_sf"/>
</dbReference>
<sequence length="204" mass="22473">MSNGAQGYGPVTQLLRRWTDGDDAALHSVVPMVYKELQRLAGRHLARERDGHTLQRTGLVHEVFLRMSKGSDMQWQSRAQFFGLASRLMRHILVDHARARLADKRGAGVQVLPLDEIEGVASEASPVDRLDVLALDRALQRLEQLDARQSEVIELRFFGGLSVEETATALDISPATVKREWACGRAWLLRELGGGTARPAGGAA</sequence>
<dbReference type="InterPro" id="IPR039425">
    <property type="entry name" value="RNA_pol_sigma-70-like"/>
</dbReference>
<dbReference type="InterPro" id="IPR013324">
    <property type="entry name" value="RNA_pol_sigma_r3/r4-like"/>
</dbReference>
<dbReference type="EMBL" id="QUSW01000003">
    <property type="protein sequence ID" value="RQP24570.1"/>
    <property type="molecule type" value="Genomic_DNA"/>
</dbReference>
<dbReference type="GO" id="GO:0016987">
    <property type="term" value="F:sigma factor activity"/>
    <property type="evidence" value="ECO:0007669"/>
    <property type="project" value="UniProtKB-KW"/>
</dbReference>
<dbReference type="GO" id="GO:0006352">
    <property type="term" value="P:DNA-templated transcription initiation"/>
    <property type="evidence" value="ECO:0007669"/>
    <property type="project" value="InterPro"/>
</dbReference>
<dbReference type="SUPFAM" id="SSF88946">
    <property type="entry name" value="Sigma2 domain of RNA polymerase sigma factors"/>
    <property type="match status" value="1"/>
</dbReference>
<dbReference type="NCBIfam" id="TIGR02999">
    <property type="entry name" value="Sig-70_X6"/>
    <property type="match status" value="1"/>
</dbReference>
<keyword evidence="7" id="KW-1185">Reference proteome</keyword>
<evidence type="ECO:0000256" key="3">
    <source>
        <dbReference type="ARBA" id="ARBA00023082"/>
    </source>
</evidence>
<name>A0A3N7HQS5_9BURK</name>
<dbReference type="Gene3D" id="1.10.1740.10">
    <property type="match status" value="1"/>
</dbReference>
<proteinExistence type="inferred from homology"/>
<evidence type="ECO:0000256" key="2">
    <source>
        <dbReference type="ARBA" id="ARBA00023015"/>
    </source>
</evidence>
<dbReference type="InterPro" id="IPR013325">
    <property type="entry name" value="RNA_pol_sigma_r2"/>
</dbReference>
<organism evidence="6 7">
    <name type="scientific">Piscinibacter terrae</name>
    <dbReference type="NCBI Taxonomy" id="2496871"/>
    <lineage>
        <taxon>Bacteria</taxon>
        <taxon>Pseudomonadati</taxon>
        <taxon>Pseudomonadota</taxon>
        <taxon>Betaproteobacteria</taxon>
        <taxon>Burkholderiales</taxon>
        <taxon>Sphaerotilaceae</taxon>
        <taxon>Piscinibacter</taxon>
    </lineage>
</organism>
<dbReference type="InterPro" id="IPR011517">
    <property type="entry name" value="RNA_pol_sigma70_ECF-like"/>
</dbReference>
<dbReference type="InterPro" id="IPR053812">
    <property type="entry name" value="HTH_Sigma70_ECF-like"/>
</dbReference>
<reference evidence="6 7" key="2">
    <citation type="submission" date="2018-12" db="EMBL/GenBank/DDBJ databases">
        <title>Rhizobacter gummiphilus sp. nov., a rubber-degrading bacterium isolated from the soil of a botanical garden in Japan.</title>
        <authorList>
            <person name="Shunsuke S.S."/>
        </authorList>
    </citation>
    <scope>NUCLEOTIDE SEQUENCE [LARGE SCALE GENOMIC DNA]</scope>
    <source>
        <strain evidence="6 7">S-16</strain>
    </source>
</reference>
<evidence type="ECO:0000313" key="6">
    <source>
        <dbReference type="EMBL" id="RQP24570.1"/>
    </source>
</evidence>
<keyword evidence="3" id="KW-0731">Sigma factor</keyword>
<dbReference type="OrthoDB" id="278371at2"/>
<evidence type="ECO:0000256" key="1">
    <source>
        <dbReference type="ARBA" id="ARBA00010641"/>
    </source>
</evidence>
<keyword evidence="4" id="KW-0804">Transcription</keyword>
<feature type="domain" description="RNA polymerase sigma-70 ECF-like HTH" evidence="5">
    <location>
        <begin position="11"/>
        <end position="192"/>
    </location>
</feature>
<dbReference type="Pfam" id="PF07638">
    <property type="entry name" value="Sigma70_ECF"/>
    <property type="match status" value="1"/>
</dbReference>
<dbReference type="InterPro" id="IPR014284">
    <property type="entry name" value="RNA_pol_sigma-70_dom"/>
</dbReference>
<dbReference type="AlphaFoldDB" id="A0A3N7HQS5"/>
<evidence type="ECO:0000313" key="7">
    <source>
        <dbReference type="Proteomes" id="UP000267464"/>
    </source>
</evidence>
<dbReference type="Gene3D" id="1.10.10.10">
    <property type="entry name" value="Winged helix-like DNA-binding domain superfamily/Winged helix DNA-binding domain"/>
    <property type="match status" value="1"/>
</dbReference>
<evidence type="ECO:0000256" key="4">
    <source>
        <dbReference type="ARBA" id="ARBA00023163"/>
    </source>
</evidence>
<accession>A0A3N7HQS5</accession>
<dbReference type="PANTHER" id="PTHR43133">
    <property type="entry name" value="RNA POLYMERASE ECF-TYPE SIGMA FACTO"/>
    <property type="match status" value="1"/>
</dbReference>
<dbReference type="CDD" id="cd06171">
    <property type="entry name" value="Sigma70_r4"/>
    <property type="match status" value="1"/>
</dbReference>
<evidence type="ECO:0000259" key="5">
    <source>
        <dbReference type="Pfam" id="PF07638"/>
    </source>
</evidence>
<keyword evidence="2" id="KW-0805">Transcription regulation</keyword>
<gene>
    <name evidence="6" type="ORF">DZC73_11515</name>
</gene>
<dbReference type="Proteomes" id="UP000267464">
    <property type="component" value="Unassembled WGS sequence"/>
</dbReference>
<reference evidence="6 7" key="1">
    <citation type="submission" date="2018-08" db="EMBL/GenBank/DDBJ databases">
        <authorList>
            <person name="Khan S.A."/>
            <person name="Jeon C.O."/>
            <person name="Chun B.H."/>
            <person name="Jeong S.E."/>
        </authorList>
    </citation>
    <scope>NUCLEOTIDE SEQUENCE [LARGE SCALE GENOMIC DNA]</scope>
    <source>
        <strain evidence="6 7">S-16</strain>
    </source>
</reference>
<protein>
    <submittedName>
        <fullName evidence="6">Sigma-70 family RNA polymerase sigma factor</fullName>
    </submittedName>
</protein>
<comment type="similarity">
    <text evidence="1">Belongs to the sigma-70 factor family. ECF subfamily.</text>
</comment>
<dbReference type="NCBIfam" id="TIGR02937">
    <property type="entry name" value="sigma70-ECF"/>
    <property type="match status" value="1"/>
</dbReference>
<comment type="caution">
    <text evidence="6">The sequence shown here is derived from an EMBL/GenBank/DDBJ whole genome shotgun (WGS) entry which is preliminary data.</text>
</comment>